<sequence>MKFSEVLGLALLAAAPAKGLQNTTAFEKPVQVKNPFTRGKNSLFGTLTEMYMIPEALELTNLLQQEGAVRLAKPDNMKHATPAKLMKYMPYSFASICSPEEFNTLQCFCANMVTDTHVVEARHFGALAMVALVKEEKIILVSYRHTFTGHSKELNTQFQLTTMPRAPRGVGVHYGFLAYTLSLQQELEDTVEKFIKKDEYKDYTLTVLGYSSGGTFATLSIPDWMRFLERNGQKDRKIEIINYAGSRPGNQAFADYIKSFDIPITRYTRLNDMVPNMPPRGSGYVHVGVEIHERAMGNQSALVVCSQDYDEDPNCILGESLPPNPALHFLPAGKLIINGFGCTPFHLRTKPK</sequence>
<evidence type="ECO:0000313" key="1">
    <source>
        <dbReference type="EMBL" id="KAJ9081641.1"/>
    </source>
</evidence>
<gene>
    <name evidence="1" type="ORF">DSO57_1012523</name>
</gene>
<comment type="caution">
    <text evidence="1">The sequence shown here is derived from an EMBL/GenBank/DDBJ whole genome shotgun (WGS) entry which is preliminary data.</text>
</comment>
<name>A0ACC2U517_9FUNG</name>
<proteinExistence type="predicted"/>
<dbReference type="EMBL" id="QTSX02001465">
    <property type="protein sequence ID" value="KAJ9081641.1"/>
    <property type="molecule type" value="Genomic_DNA"/>
</dbReference>
<protein>
    <submittedName>
        <fullName evidence="1">Uncharacterized protein</fullName>
    </submittedName>
</protein>
<dbReference type="Proteomes" id="UP001165960">
    <property type="component" value="Unassembled WGS sequence"/>
</dbReference>
<reference evidence="1" key="1">
    <citation type="submission" date="2022-04" db="EMBL/GenBank/DDBJ databases">
        <title>Genome of the entomopathogenic fungus Entomophthora muscae.</title>
        <authorList>
            <person name="Elya C."/>
            <person name="Lovett B.R."/>
            <person name="Lee E."/>
            <person name="Macias A.M."/>
            <person name="Hajek A.E."/>
            <person name="De Bivort B.L."/>
            <person name="Kasson M.T."/>
            <person name="De Fine Licht H.H."/>
            <person name="Stajich J.E."/>
        </authorList>
    </citation>
    <scope>NUCLEOTIDE SEQUENCE</scope>
    <source>
        <strain evidence="1">Berkeley</strain>
    </source>
</reference>
<organism evidence="1 2">
    <name type="scientific">Entomophthora muscae</name>
    <dbReference type="NCBI Taxonomy" id="34485"/>
    <lineage>
        <taxon>Eukaryota</taxon>
        <taxon>Fungi</taxon>
        <taxon>Fungi incertae sedis</taxon>
        <taxon>Zoopagomycota</taxon>
        <taxon>Entomophthoromycotina</taxon>
        <taxon>Entomophthoromycetes</taxon>
        <taxon>Entomophthorales</taxon>
        <taxon>Entomophthoraceae</taxon>
        <taxon>Entomophthora</taxon>
    </lineage>
</organism>
<evidence type="ECO:0000313" key="2">
    <source>
        <dbReference type="Proteomes" id="UP001165960"/>
    </source>
</evidence>
<keyword evidence="2" id="KW-1185">Reference proteome</keyword>
<accession>A0ACC2U517</accession>